<comment type="caution">
    <text evidence="1">The sequence shown here is derived from an EMBL/GenBank/DDBJ whole genome shotgun (WGS) entry which is preliminary data.</text>
</comment>
<keyword evidence="2" id="KW-1185">Reference proteome</keyword>
<accession>A0AAI9X989</accession>
<evidence type="ECO:0000313" key="1">
    <source>
        <dbReference type="EMBL" id="KAJ9488174.1"/>
    </source>
</evidence>
<protein>
    <submittedName>
        <fullName evidence="1">Uncharacterized protein</fullName>
    </submittedName>
</protein>
<dbReference type="EMBL" id="LACB01000127">
    <property type="protein sequence ID" value="KAJ9488174.1"/>
    <property type="molecule type" value="Genomic_DNA"/>
</dbReference>
<sequence>MGPKVGPKPSLFGGLGWFYASLIGFKLGKKVGHSITITLSSSKKSRVFSSMPRIRSIIVYNNRILLPS</sequence>
<organism evidence="1 2">
    <name type="scientific">Penicillium thymicola</name>
    <dbReference type="NCBI Taxonomy" id="293382"/>
    <lineage>
        <taxon>Eukaryota</taxon>
        <taxon>Fungi</taxon>
        <taxon>Dikarya</taxon>
        <taxon>Ascomycota</taxon>
        <taxon>Pezizomycotina</taxon>
        <taxon>Eurotiomycetes</taxon>
        <taxon>Eurotiomycetidae</taxon>
        <taxon>Eurotiales</taxon>
        <taxon>Aspergillaceae</taxon>
        <taxon>Penicillium</taxon>
    </lineage>
</organism>
<dbReference type="AlphaFoldDB" id="A0AAI9X989"/>
<gene>
    <name evidence="1" type="ORF">VN97_g5111</name>
</gene>
<reference evidence="1" key="2">
    <citation type="journal article" date="2016" name="Fungal Biol.">
        <title>Ochratoxin A production by Penicillium thymicola.</title>
        <authorList>
            <person name="Nguyen H.D.T."/>
            <person name="McMullin D.R."/>
            <person name="Ponomareva E."/>
            <person name="Riley R."/>
            <person name="Pomraning K.R."/>
            <person name="Baker S.E."/>
            <person name="Seifert K.A."/>
        </authorList>
    </citation>
    <scope>NUCLEOTIDE SEQUENCE</scope>
    <source>
        <strain evidence="1">DAOM 180753</strain>
    </source>
</reference>
<dbReference type="Proteomes" id="UP001227192">
    <property type="component" value="Unassembled WGS sequence"/>
</dbReference>
<proteinExistence type="predicted"/>
<reference evidence="1" key="1">
    <citation type="submission" date="2015-06" db="EMBL/GenBank/DDBJ databases">
        <authorList>
            <person name="Nguyen H."/>
        </authorList>
    </citation>
    <scope>NUCLEOTIDE SEQUENCE</scope>
    <source>
        <strain evidence="1">DAOM 180753</strain>
    </source>
</reference>
<name>A0AAI9X989_PENTH</name>
<evidence type="ECO:0000313" key="2">
    <source>
        <dbReference type="Proteomes" id="UP001227192"/>
    </source>
</evidence>